<feature type="transmembrane region" description="Helical" evidence="4">
    <location>
        <begin position="16"/>
        <end position="33"/>
    </location>
</feature>
<dbReference type="Gene3D" id="3.40.30.120">
    <property type="match status" value="1"/>
</dbReference>
<dbReference type="SUPFAM" id="SSF51905">
    <property type="entry name" value="FAD/NAD(P)-binding domain"/>
    <property type="match status" value="1"/>
</dbReference>
<dbReference type="Pfam" id="PF21274">
    <property type="entry name" value="Rng_hyd_C"/>
    <property type="match status" value="1"/>
</dbReference>
<dbReference type="PANTHER" id="PTHR43004">
    <property type="entry name" value="TRK SYSTEM POTASSIUM UPTAKE PROTEIN"/>
    <property type="match status" value="1"/>
</dbReference>
<dbReference type="Gene3D" id="3.50.50.60">
    <property type="entry name" value="FAD/NAD(P)-binding domain"/>
    <property type="match status" value="1"/>
</dbReference>
<dbReference type="AlphaFoldDB" id="A0A327T8A8"/>
<comment type="caution">
    <text evidence="6">The sequence shown here is derived from an EMBL/GenBank/DDBJ whole genome shotgun (WGS) entry which is preliminary data.</text>
</comment>
<dbReference type="Proteomes" id="UP000249754">
    <property type="component" value="Unassembled WGS sequence"/>
</dbReference>
<keyword evidence="4" id="KW-1133">Transmembrane helix</keyword>
<dbReference type="InterPro" id="IPR036188">
    <property type="entry name" value="FAD/NAD-bd_sf"/>
</dbReference>
<dbReference type="Pfam" id="PF01494">
    <property type="entry name" value="FAD_binding_3"/>
    <property type="match status" value="1"/>
</dbReference>
<evidence type="ECO:0000259" key="5">
    <source>
        <dbReference type="Pfam" id="PF01494"/>
    </source>
</evidence>
<evidence type="ECO:0000256" key="3">
    <source>
        <dbReference type="ARBA" id="ARBA00022827"/>
    </source>
</evidence>
<dbReference type="PANTHER" id="PTHR43004:SF19">
    <property type="entry name" value="BINDING MONOOXYGENASE, PUTATIVE (JCVI)-RELATED"/>
    <property type="match status" value="1"/>
</dbReference>
<dbReference type="InterPro" id="IPR002938">
    <property type="entry name" value="FAD-bd"/>
</dbReference>
<proteinExistence type="predicted"/>
<evidence type="ECO:0000313" key="7">
    <source>
        <dbReference type="Proteomes" id="UP000249754"/>
    </source>
</evidence>
<keyword evidence="4" id="KW-0472">Membrane</keyword>
<evidence type="ECO:0000256" key="1">
    <source>
        <dbReference type="ARBA" id="ARBA00001974"/>
    </source>
</evidence>
<dbReference type="InterPro" id="IPR050641">
    <property type="entry name" value="RIFMO-like"/>
</dbReference>
<dbReference type="GO" id="GO:0016709">
    <property type="term" value="F:oxidoreductase activity, acting on paired donors, with incorporation or reduction of molecular oxygen, NAD(P)H as one donor, and incorporation of one atom of oxygen"/>
    <property type="evidence" value="ECO:0007669"/>
    <property type="project" value="UniProtKB-ARBA"/>
</dbReference>
<keyword evidence="2" id="KW-0285">Flavoprotein</keyword>
<feature type="domain" description="FAD-binding" evidence="5">
    <location>
        <begin position="13"/>
        <end position="371"/>
    </location>
</feature>
<gene>
    <name evidence="6" type="ORF">LY11_00387</name>
</gene>
<dbReference type="Gene3D" id="3.30.9.10">
    <property type="entry name" value="D-Amino Acid Oxidase, subunit A, domain 2"/>
    <property type="match status" value="1"/>
</dbReference>
<protein>
    <submittedName>
        <fullName evidence="6">2-polyprenyl-6-methoxyphenol hydroxylase-like FAD-dependent oxidoreductase</fullName>
    </submittedName>
</protein>
<dbReference type="GO" id="GO:0071949">
    <property type="term" value="F:FAD binding"/>
    <property type="evidence" value="ECO:0007669"/>
    <property type="project" value="InterPro"/>
</dbReference>
<evidence type="ECO:0000256" key="4">
    <source>
        <dbReference type="SAM" id="Phobius"/>
    </source>
</evidence>
<name>A0A327T8A8_9SPHI</name>
<comment type="cofactor">
    <cofactor evidence="1">
        <name>FAD</name>
        <dbReference type="ChEBI" id="CHEBI:57692"/>
    </cofactor>
</comment>
<keyword evidence="4" id="KW-0812">Transmembrane</keyword>
<organism evidence="6 7">
    <name type="scientific">Pedobacter cryoconitis</name>
    <dbReference type="NCBI Taxonomy" id="188932"/>
    <lineage>
        <taxon>Bacteria</taxon>
        <taxon>Pseudomonadati</taxon>
        <taxon>Bacteroidota</taxon>
        <taxon>Sphingobacteriia</taxon>
        <taxon>Sphingobacteriales</taxon>
        <taxon>Sphingobacteriaceae</taxon>
        <taxon>Pedobacter</taxon>
    </lineage>
</organism>
<dbReference type="EMBL" id="QLLR01000001">
    <property type="protein sequence ID" value="RAJ37311.1"/>
    <property type="molecule type" value="Genomic_DNA"/>
</dbReference>
<evidence type="ECO:0000313" key="6">
    <source>
        <dbReference type="EMBL" id="RAJ37311.1"/>
    </source>
</evidence>
<keyword evidence="3" id="KW-0274">FAD</keyword>
<reference evidence="6 7" key="1">
    <citation type="submission" date="2018-06" db="EMBL/GenBank/DDBJ databases">
        <title>Genomic Encyclopedia of Archaeal and Bacterial Type Strains, Phase II (KMG-II): from individual species to whole genera.</title>
        <authorList>
            <person name="Goeker M."/>
        </authorList>
    </citation>
    <scope>NUCLEOTIDE SEQUENCE [LARGE SCALE GENOMIC DNA]</scope>
    <source>
        <strain evidence="6 7">DSM 14825</strain>
    </source>
</reference>
<dbReference type="PRINTS" id="PR00420">
    <property type="entry name" value="RNGMNOXGNASE"/>
</dbReference>
<sequence length="530" mass="59382">MKNQREMKQQIEKTPVLILGGGITGLTAALYLAQQGVDFILIEKHKDTSIYPRARTIDIRTMELFRALGIGEDLREGGKALAPAWGIIRGNNLMEALGNPVGKITPAQLMEAQKDMKSFAGKSPETVCRCTQDISEAILRKTAKKQDLNLRFYHQMLAFEQQENEVQILVENRATGEQYRIIADYMIAADGANSLVRKQLNIPVSGNGSWKDLLNIYFEADLELLVKDREFSQFLIDTPEITGFLLTINNKDKWAFHLRFYPENGETTADYPEEKLITILRHILGIPDLKISILKVMPWQLTVIIASQMRINRTFLAGDAAHTMTPYAGKGANCGVQDVQNLAWKLAAVLKHGAGDALLDTYAIERQRVGAYYAALSGELADENGLINSVLMLTKAKDLMGLPDYGYYSAAVKRETDLPFTYFIGEPGTRIPHLWLNESQTLSSLDWIRGQFVLIANSSEDWQVECDQVEQQLNINIQLVTLDDENIVEKWKTITHTNGHEALLIRPDDFVAAKLTSGNLLDVILSVLSK</sequence>
<accession>A0A327T8A8</accession>
<evidence type="ECO:0000256" key="2">
    <source>
        <dbReference type="ARBA" id="ARBA00022630"/>
    </source>
</evidence>